<evidence type="ECO:0008006" key="4">
    <source>
        <dbReference type="Google" id="ProtNLM"/>
    </source>
</evidence>
<proteinExistence type="predicted"/>
<feature type="compositionally biased region" description="Basic and acidic residues" evidence="1">
    <location>
        <begin position="12"/>
        <end position="27"/>
    </location>
</feature>
<dbReference type="KEGG" id="gms:SOIL9_51730"/>
<organism evidence="2 3">
    <name type="scientific">Gemmata massiliana</name>
    <dbReference type="NCBI Taxonomy" id="1210884"/>
    <lineage>
        <taxon>Bacteria</taxon>
        <taxon>Pseudomonadati</taxon>
        <taxon>Planctomycetota</taxon>
        <taxon>Planctomycetia</taxon>
        <taxon>Gemmatales</taxon>
        <taxon>Gemmataceae</taxon>
        <taxon>Gemmata</taxon>
    </lineage>
</organism>
<dbReference type="EMBL" id="LR593886">
    <property type="protein sequence ID" value="VTR92541.1"/>
    <property type="molecule type" value="Genomic_DNA"/>
</dbReference>
<gene>
    <name evidence="2" type="ORF">SOIL9_51730</name>
</gene>
<protein>
    <recommendedName>
        <fullName evidence="4">Lipoprotein SmpA/OmlA domain-containing protein</fullName>
    </recommendedName>
</protein>
<dbReference type="Proteomes" id="UP000464178">
    <property type="component" value="Chromosome"/>
</dbReference>
<dbReference type="AlphaFoldDB" id="A0A6P2CU81"/>
<evidence type="ECO:0000313" key="2">
    <source>
        <dbReference type="EMBL" id="VTR92541.1"/>
    </source>
</evidence>
<sequence>MALACGGAGTKSEPKGAEQKQSEAKKVYSRDEFRQAILNKNQDDVIALIGKPNRTTESGYWYYADIVKDPISGKLEDNIQVVFEHGKVVRVNY</sequence>
<name>A0A6P2CU81_9BACT</name>
<keyword evidence="3" id="KW-1185">Reference proteome</keyword>
<accession>A0A6P2CU81</accession>
<evidence type="ECO:0000313" key="3">
    <source>
        <dbReference type="Proteomes" id="UP000464178"/>
    </source>
</evidence>
<reference evidence="2 3" key="1">
    <citation type="submission" date="2019-05" db="EMBL/GenBank/DDBJ databases">
        <authorList>
            <consortium name="Science for Life Laboratories"/>
        </authorList>
    </citation>
    <scope>NUCLEOTIDE SEQUENCE [LARGE SCALE GENOMIC DNA]</scope>
    <source>
        <strain evidence="2">Soil9</strain>
    </source>
</reference>
<evidence type="ECO:0000256" key="1">
    <source>
        <dbReference type="SAM" id="MobiDB-lite"/>
    </source>
</evidence>
<feature type="region of interest" description="Disordered" evidence="1">
    <location>
        <begin position="1"/>
        <end position="27"/>
    </location>
</feature>